<evidence type="ECO:0000313" key="2">
    <source>
        <dbReference type="Proteomes" id="UP000198598"/>
    </source>
</evidence>
<gene>
    <name evidence="1" type="ORF">SAMN05216167_10340</name>
</gene>
<proteinExistence type="predicted"/>
<keyword evidence="2" id="KW-1185">Reference proteome</keyword>
<dbReference type="Proteomes" id="UP000198598">
    <property type="component" value="Unassembled WGS sequence"/>
</dbReference>
<dbReference type="EMBL" id="FOLQ01000003">
    <property type="protein sequence ID" value="SFD02773.1"/>
    <property type="molecule type" value="Genomic_DNA"/>
</dbReference>
<name>A0A1I1P704_9BACT</name>
<sequence length="40" mass="4589">MKAALVFMLATSTGLLNCQRKDSFFNLKDDIEVLYQLVHD</sequence>
<protein>
    <submittedName>
        <fullName evidence="1">Uncharacterized protein</fullName>
    </submittedName>
</protein>
<dbReference type="AlphaFoldDB" id="A0A1I1P704"/>
<evidence type="ECO:0000313" key="1">
    <source>
        <dbReference type="EMBL" id="SFD02773.1"/>
    </source>
</evidence>
<accession>A0A1I1P704</accession>
<organism evidence="1 2">
    <name type="scientific">Spirosoma endophyticum</name>
    <dbReference type="NCBI Taxonomy" id="662367"/>
    <lineage>
        <taxon>Bacteria</taxon>
        <taxon>Pseudomonadati</taxon>
        <taxon>Bacteroidota</taxon>
        <taxon>Cytophagia</taxon>
        <taxon>Cytophagales</taxon>
        <taxon>Cytophagaceae</taxon>
        <taxon>Spirosoma</taxon>
    </lineage>
</organism>
<dbReference type="STRING" id="662367.SAMN05216167_10340"/>
<reference evidence="1 2" key="1">
    <citation type="submission" date="2016-10" db="EMBL/GenBank/DDBJ databases">
        <authorList>
            <person name="de Groot N.N."/>
        </authorList>
    </citation>
    <scope>NUCLEOTIDE SEQUENCE [LARGE SCALE GENOMIC DNA]</scope>
    <source>
        <strain evidence="1 2">DSM 26130</strain>
    </source>
</reference>